<protein>
    <submittedName>
        <fullName evidence="2">Putative secreted protein</fullName>
    </submittedName>
</protein>
<evidence type="ECO:0000256" key="1">
    <source>
        <dbReference type="SAM" id="MobiDB-lite"/>
    </source>
</evidence>
<proteinExistence type="predicted"/>
<feature type="region of interest" description="Disordered" evidence="1">
    <location>
        <begin position="82"/>
        <end position="116"/>
    </location>
</feature>
<dbReference type="AlphaFoldDB" id="A0A2M4B0V9"/>
<name>A0A2M4B0V9_9DIPT</name>
<dbReference type="EMBL" id="GGFK01013362">
    <property type="protein sequence ID" value="MBW46683.1"/>
    <property type="molecule type" value="Transcribed_RNA"/>
</dbReference>
<evidence type="ECO:0000313" key="2">
    <source>
        <dbReference type="EMBL" id="MBW46683.1"/>
    </source>
</evidence>
<feature type="compositionally biased region" description="Gly residues" evidence="1">
    <location>
        <begin position="97"/>
        <end position="109"/>
    </location>
</feature>
<reference evidence="2" key="1">
    <citation type="submission" date="2018-01" db="EMBL/GenBank/DDBJ databases">
        <title>An insight into the sialome of Amazonian anophelines.</title>
        <authorList>
            <person name="Ribeiro J.M."/>
            <person name="Scarpassa V."/>
            <person name="Calvo E."/>
        </authorList>
    </citation>
    <scope>NUCLEOTIDE SEQUENCE</scope>
    <source>
        <tissue evidence="2">Salivary glands</tissue>
    </source>
</reference>
<accession>A0A2M4B0V9</accession>
<sequence length="146" mass="15289">MMIVIVGFLTSETLGDFWKKKYVNSGEIAADSLIFFVLDFSPAQSSCVFAQLARHRVSIGGSWRGALVPVLPVELDGTGATVDTEPAEAADAPDRSGGTGVDGGTGGTVNFGHRRGGPIVSVEKGLLDLLRYGQTGTADPTVQVHR</sequence>
<organism evidence="2">
    <name type="scientific">Anopheles triannulatus</name>
    <dbReference type="NCBI Taxonomy" id="58253"/>
    <lineage>
        <taxon>Eukaryota</taxon>
        <taxon>Metazoa</taxon>
        <taxon>Ecdysozoa</taxon>
        <taxon>Arthropoda</taxon>
        <taxon>Hexapoda</taxon>
        <taxon>Insecta</taxon>
        <taxon>Pterygota</taxon>
        <taxon>Neoptera</taxon>
        <taxon>Endopterygota</taxon>
        <taxon>Diptera</taxon>
        <taxon>Nematocera</taxon>
        <taxon>Culicoidea</taxon>
        <taxon>Culicidae</taxon>
        <taxon>Anophelinae</taxon>
        <taxon>Anopheles</taxon>
    </lineage>
</organism>